<dbReference type="PANTHER" id="PTHR42732:SF1">
    <property type="entry name" value="BETA-MANNOSIDASE"/>
    <property type="match status" value="1"/>
</dbReference>
<feature type="chain" id="PRO_5046817529" description="Beta-galactosidase" evidence="1">
    <location>
        <begin position="30"/>
        <end position="133"/>
    </location>
</feature>
<evidence type="ECO:0000313" key="2">
    <source>
        <dbReference type="EMBL" id="KMS67229.1"/>
    </source>
</evidence>
<dbReference type="Gene3D" id="2.60.120.260">
    <property type="entry name" value="Galactose-binding domain-like"/>
    <property type="match status" value="1"/>
</dbReference>
<evidence type="ECO:0000313" key="3">
    <source>
        <dbReference type="Proteomes" id="UP000037274"/>
    </source>
</evidence>
<dbReference type="EMBL" id="LFEH01000200">
    <property type="protein sequence ID" value="KMS67229.1"/>
    <property type="molecule type" value="Genomic_DNA"/>
</dbReference>
<dbReference type="PANTHER" id="PTHR42732">
    <property type="entry name" value="BETA-GALACTOSIDASE"/>
    <property type="match status" value="1"/>
</dbReference>
<dbReference type="SUPFAM" id="SSF49785">
    <property type="entry name" value="Galactose-binding domain-like"/>
    <property type="match status" value="1"/>
</dbReference>
<reference evidence="2 3" key="1">
    <citation type="submission" date="2015-06" db="EMBL/GenBank/DDBJ databases">
        <title>Draft genome sequence of Streptomyces leeuwenhoekii C58, which produces the novel lasso peptide, chaxapeptin.</title>
        <authorList>
            <person name="Yi Y."/>
            <person name="Hai D."/>
            <person name="Jaspars M."/>
            <person name="Sheng H."/>
            <person name="Rateb M.E."/>
            <person name="Bull A."/>
            <person name="Goodfellow M."/>
            <person name="Asenjo J.A."/>
            <person name="Ebel R."/>
        </authorList>
    </citation>
    <scope>NUCLEOTIDE SEQUENCE [LARGE SCALE GENOMIC DNA]</scope>
    <source>
        <strain evidence="2 3">C58</strain>
    </source>
</reference>
<dbReference type="Proteomes" id="UP000037274">
    <property type="component" value="Unassembled WGS sequence"/>
</dbReference>
<sequence>MTVTRRSVLAASAAAPAAGALLGTPAARAADVTGDAPGRRTVALRDGWRFALVNPGGITDPTGRYAQAADPGYDDAAWRRVAVPHDWSIEQTPTTGHGTTSGTGFLPGGLGWYRLAFTLPPAYAGKRISVEFD</sequence>
<protein>
    <recommendedName>
        <fullName evidence="4">Beta-galactosidase</fullName>
    </recommendedName>
</protein>
<dbReference type="InterPro" id="IPR008979">
    <property type="entry name" value="Galactose-bd-like_sf"/>
</dbReference>
<feature type="non-terminal residue" evidence="2">
    <location>
        <position position="133"/>
    </location>
</feature>
<gene>
    <name evidence="2" type="ORF">ACH49_28655</name>
</gene>
<name>A0ABR5HQZ4_STRLW</name>
<dbReference type="InterPro" id="IPR051913">
    <property type="entry name" value="GH2_Domain-Containing"/>
</dbReference>
<dbReference type="InterPro" id="IPR006311">
    <property type="entry name" value="TAT_signal"/>
</dbReference>
<evidence type="ECO:0000256" key="1">
    <source>
        <dbReference type="SAM" id="SignalP"/>
    </source>
</evidence>
<accession>A0ABR5HQZ4</accession>
<feature type="signal peptide" evidence="1">
    <location>
        <begin position="1"/>
        <end position="29"/>
    </location>
</feature>
<comment type="caution">
    <text evidence="2">The sequence shown here is derived from an EMBL/GenBank/DDBJ whole genome shotgun (WGS) entry which is preliminary data.</text>
</comment>
<keyword evidence="1" id="KW-0732">Signal</keyword>
<keyword evidence="3" id="KW-1185">Reference proteome</keyword>
<organism evidence="2 3">
    <name type="scientific">Streptomyces leeuwenhoekii</name>
    <dbReference type="NCBI Taxonomy" id="1437453"/>
    <lineage>
        <taxon>Bacteria</taxon>
        <taxon>Bacillati</taxon>
        <taxon>Actinomycetota</taxon>
        <taxon>Actinomycetes</taxon>
        <taxon>Kitasatosporales</taxon>
        <taxon>Streptomycetaceae</taxon>
        <taxon>Streptomyces</taxon>
    </lineage>
</organism>
<dbReference type="PROSITE" id="PS51318">
    <property type="entry name" value="TAT"/>
    <property type="match status" value="1"/>
</dbReference>
<proteinExistence type="predicted"/>
<evidence type="ECO:0008006" key="4">
    <source>
        <dbReference type="Google" id="ProtNLM"/>
    </source>
</evidence>